<dbReference type="PANTHER" id="PTHR11941">
    <property type="entry name" value="ENOYL-COA HYDRATASE-RELATED"/>
    <property type="match status" value="1"/>
</dbReference>
<dbReference type="EMBL" id="CAJJDO010000009">
    <property type="protein sequence ID" value="CAD8141060.1"/>
    <property type="molecule type" value="Genomic_DNA"/>
</dbReference>
<dbReference type="GO" id="GO:0006635">
    <property type="term" value="P:fatty acid beta-oxidation"/>
    <property type="evidence" value="ECO:0007669"/>
    <property type="project" value="TreeGrafter"/>
</dbReference>
<evidence type="ECO:0000256" key="1">
    <source>
        <dbReference type="SAM" id="Phobius"/>
    </source>
</evidence>
<dbReference type="GO" id="GO:0004165">
    <property type="term" value="F:delta(3)-delta(2)-enoyl-CoA isomerase activity"/>
    <property type="evidence" value="ECO:0007669"/>
    <property type="project" value="TreeGrafter"/>
</dbReference>
<dbReference type="Proteomes" id="UP000689195">
    <property type="component" value="Unassembled WGS sequence"/>
</dbReference>
<dbReference type="AlphaFoldDB" id="A0A8S1SMJ3"/>
<dbReference type="CDD" id="cd06558">
    <property type="entry name" value="crotonase-like"/>
    <property type="match status" value="1"/>
</dbReference>
<keyword evidence="1" id="KW-0812">Transmembrane</keyword>
<dbReference type="InterPro" id="IPR001753">
    <property type="entry name" value="Enoyl-CoA_hydra/iso"/>
</dbReference>
<organism evidence="2 3">
    <name type="scientific">Paramecium pentaurelia</name>
    <dbReference type="NCBI Taxonomy" id="43138"/>
    <lineage>
        <taxon>Eukaryota</taxon>
        <taxon>Sar</taxon>
        <taxon>Alveolata</taxon>
        <taxon>Ciliophora</taxon>
        <taxon>Intramacronucleata</taxon>
        <taxon>Oligohymenophorea</taxon>
        <taxon>Peniculida</taxon>
        <taxon>Parameciidae</taxon>
        <taxon>Paramecium</taxon>
    </lineage>
</organism>
<dbReference type="GO" id="GO:0005777">
    <property type="term" value="C:peroxisome"/>
    <property type="evidence" value="ECO:0007669"/>
    <property type="project" value="TreeGrafter"/>
</dbReference>
<keyword evidence="3" id="KW-1185">Reference proteome</keyword>
<accession>A0A8S1SMJ3</accession>
<evidence type="ECO:0000313" key="2">
    <source>
        <dbReference type="EMBL" id="CAD8141060.1"/>
    </source>
</evidence>
<dbReference type="PANTHER" id="PTHR11941:SF75">
    <property type="entry name" value="ENOYL-COA HYDRATASE_ISOMERASE FAMILY PROTEIN"/>
    <property type="match status" value="1"/>
</dbReference>
<reference evidence="2" key="1">
    <citation type="submission" date="2021-01" db="EMBL/GenBank/DDBJ databases">
        <authorList>
            <consortium name="Genoscope - CEA"/>
            <person name="William W."/>
        </authorList>
    </citation>
    <scope>NUCLEOTIDE SEQUENCE</scope>
</reference>
<dbReference type="Pfam" id="PF00378">
    <property type="entry name" value="ECH_1"/>
    <property type="match status" value="1"/>
</dbReference>
<gene>
    <name evidence="2" type="ORF">PPENT_87.1.T0090418</name>
</gene>
<evidence type="ECO:0000313" key="3">
    <source>
        <dbReference type="Proteomes" id="UP000689195"/>
    </source>
</evidence>
<comment type="caution">
    <text evidence="2">The sequence shown here is derived from an EMBL/GenBank/DDBJ whole genome shotgun (WGS) entry which is preliminary data.</text>
</comment>
<keyword evidence="1" id="KW-0472">Membrane</keyword>
<feature type="transmembrane region" description="Helical" evidence="1">
    <location>
        <begin position="41"/>
        <end position="62"/>
    </location>
</feature>
<dbReference type="OrthoDB" id="412284at2759"/>
<keyword evidence="1" id="KW-1133">Transmembrane helix</keyword>
<proteinExistence type="predicted"/>
<name>A0A8S1SMJ3_9CILI</name>
<protein>
    <submittedName>
        <fullName evidence="2">Uncharacterized protein</fullName>
    </submittedName>
</protein>
<sequence>MGGKIQFLYVSVSHMIQKWKQINCHSIIENMRVLVLIKNQLILFFFGLLLQILFCICFQDFVCFITCNILNNELTIYIKLISQNLTETSIIQKWNICSCANDDFINRLQVLREQNTIYRKEKFNYFYSLILKPIKLIMMMNKTINIYYIMIKTQLIDLLKLTEDDLKKSVIVKQHPQYEQIFFMILNQKANTFTHKFVREIHEALNIVEQHEGHTALITTSFHPTVFSGGLDLNVTGNMNIFDRNNFVLEFIRLLGRLLRYPVPTLALVNGHAVAGGCMFMFAHDWRIARAEPKKAHCSLPEIEIGMYLPPGMNAVCQCKLTPNVHRDLCLLARRYDLGTEGLQYQMVDGLATEDKIVEASIQKALAVSKYGQDKENFTKIKEEMYRDAIKACFSRQMAPGNAYDLGLPRL</sequence>